<proteinExistence type="predicted"/>
<dbReference type="Proteomes" id="UP000377595">
    <property type="component" value="Unassembled WGS sequence"/>
</dbReference>
<comment type="caution">
    <text evidence="1">The sequence shown here is derived from an EMBL/GenBank/DDBJ whole genome shotgun (WGS) entry which is preliminary data.</text>
</comment>
<organism evidence="1 2">
    <name type="scientific">Acrocarpospora pleiomorpha</name>
    <dbReference type="NCBI Taxonomy" id="90975"/>
    <lineage>
        <taxon>Bacteria</taxon>
        <taxon>Bacillati</taxon>
        <taxon>Actinomycetota</taxon>
        <taxon>Actinomycetes</taxon>
        <taxon>Streptosporangiales</taxon>
        <taxon>Streptosporangiaceae</taxon>
        <taxon>Acrocarpospora</taxon>
    </lineage>
</organism>
<dbReference type="OrthoDB" id="4237181at2"/>
<dbReference type="EMBL" id="BLAF01000064">
    <property type="protein sequence ID" value="GES25224.1"/>
    <property type="molecule type" value="Genomic_DNA"/>
</dbReference>
<gene>
    <name evidence="1" type="ORF">Aple_081230</name>
</gene>
<dbReference type="RefSeq" id="WP_155350014.1">
    <property type="nucleotide sequence ID" value="NZ_BLAF01000064.1"/>
</dbReference>
<accession>A0A5M3XVL2</accession>
<evidence type="ECO:0000313" key="2">
    <source>
        <dbReference type="Proteomes" id="UP000377595"/>
    </source>
</evidence>
<name>A0A5M3XVL2_9ACTN</name>
<sequence>MISGDDPRTADTQVSITSAAGAQGLTPVADIRHAETQISGFPPVSRQTVPPGTGRQVVWCGRETMIAGTLLGRAPRTLSSNHARAWATSLLRTRLLPWKQIEEDVWHTTSDLLIHQYALFPDHDWILLGGIVRAPRPHAATDAYILAWAEEALGLSDPPAWLPGPEHNGTWYAALPDKKP</sequence>
<dbReference type="AlphaFoldDB" id="A0A5M3XVL2"/>
<reference evidence="1 2" key="1">
    <citation type="submission" date="2019-10" db="EMBL/GenBank/DDBJ databases">
        <title>Whole genome shotgun sequence of Acrocarpospora pleiomorpha NBRC 16267.</title>
        <authorList>
            <person name="Ichikawa N."/>
            <person name="Kimura A."/>
            <person name="Kitahashi Y."/>
            <person name="Komaki H."/>
            <person name="Oguchi A."/>
        </authorList>
    </citation>
    <scope>NUCLEOTIDE SEQUENCE [LARGE SCALE GENOMIC DNA]</scope>
    <source>
        <strain evidence="1 2">NBRC 16267</strain>
    </source>
</reference>
<evidence type="ECO:0000313" key="1">
    <source>
        <dbReference type="EMBL" id="GES25224.1"/>
    </source>
</evidence>
<keyword evidence="2" id="KW-1185">Reference proteome</keyword>
<protein>
    <submittedName>
        <fullName evidence="1">Uncharacterized protein</fullName>
    </submittedName>
</protein>